<reference evidence="2" key="2">
    <citation type="submission" date="2023-04" db="EMBL/GenBank/DDBJ databases">
        <title>Novel strain of Lactilactobacillus sakei and use thereof.</title>
        <authorList>
            <person name="Kim S.Y."/>
        </authorList>
    </citation>
    <scope>NUCLEOTIDE SEQUENCE</scope>
    <source>
        <strain evidence="2">HUP1</strain>
    </source>
</reference>
<evidence type="ECO:0000313" key="1">
    <source>
        <dbReference type="EMBL" id="SPE20624.1"/>
    </source>
</evidence>
<dbReference type="Pfam" id="PF01904">
    <property type="entry name" value="DUF72"/>
    <property type="match status" value="1"/>
</dbReference>
<dbReference type="EMBL" id="CP122959">
    <property type="protein sequence ID" value="WGI18953.1"/>
    <property type="molecule type" value="Genomic_DNA"/>
</dbReference>
<proteinExistence type="predicted"/>
<accession>A0AAE8J642</accession>
<dbReference type="SUPFAM" id="SSF117396">
    <property type="entry name" value="TM1631-like"/>
    <property type="match status" value="1"/>
</dbReference>
<dbReference type="EMBL" id="OKRC01000004">
    <property type="protein sequence ID" value="SPE20624.1"/>
    <property type="molecule type" value="Genomic_DNA"/>
</dbReference>
<dbReference type="Proteomes" id="UP000239650">
    <property type="component" value="Unassembled WGS sequence"/>
</dbReference>
<dbReference type="PANTHER" id="PTHR30348">
    <property type="entry name" value="UNCHARACTERIZED PROTEIN YECE"/>
    <property type="match status" value="1"/>
</dbReference>
<gene>
    <name evidence="1" type="ORF">LAS9267_00984</name>
    <name evidence="2" type="ORF">QBD03_09435</name>
</gene>
<sequence length="281" mass="32422">MITIGLTTWSEHQSLMPEKKQLTLNDYAQFLPIVEVDSFYYALQAPTVSAKWLQQVPHQFQFIVKAHKAMTKQEDYTDFTSTEKELFVRYKQSIQPLLDAGQLTAVLFQFPPFFQLNQENVQYLRRIRTWLPDVPIAVEFRNGTWYDEAYKKNMFAFLKQLNMTHVIADEAQTPTNSVPFEPVVTNPDFAMLRLHGRNMAGWQNPGAMWRKQRTLYRYNADELQQFAATVQQLTKQAKKIAIIFNNNSGGDAADNALSLQQILGITFENLAPKGPEQTSLF</sequence>
<reference evidence="1 3" key="1">
    <citation type="submission" date="2018-02" db="EMBL/GenBank/DDBJ databases">
        <authorList>
            <person name="Rodrigo-Torres L."/>
            <person name="Arahal R. D."/>
            <person name="Lucena T."/>
        </authorList>
    </citation>
    <scope>NUCLEOTIDE SEQUENCE [LARGE SCALE GENOMIC DNA]</scope>
    <source>
        <strain evidence="1 3">CECT 9267</strain>
    </source>
</reference>
<dbReference type="Gene3D" id="3.20.20.410">
    <property type="entry name" value="Protein of unknown function UPF0759"/>
    <property type="match status" value="1"/>
</dbReference>
<evidence type="ECO:0000313" key="2">
    <source>
        <dbReference type="EMBL" id="WGI18953.1"/>
    </source>
</evidence>
<protein>
    <submittedName>
        <fullName evidence="2">DUF72 domain-containing protein</fullName>
    </submittedName>
</protein>
<dbReference type="InterPro" id="IPR002763">
    <property type="entry name" value="DUF72"/>
</dbReference>
<dbReference type="RefSeq" id="WP_025015964.1">
    <property type="nucleotide sequence ID" value="NZ_BJLN01000005.1"/>
</dbReference>
<dbReference type="AlphaFoldDB" id="A0AAE8J642"/>
<name>A0AAE8J642_LATSK</name>
<dbReference type="InterPro" id="IPR036520">
    <property type="entry name" value="UPF0759_sf"/>
</dbReference>
<dbReference type="PANTHER" id="PTHR30348:SF13">
    <property type="entry name" value="UPF0759 PROTEIN YUNF"/>
    <property type="match status" value="1"/>
</dbReference>
<evidence type="ECO:0000313" key="3">
    <source>
        <dbReference type="Proteomes" id="UP000239650"/>
    </source>
</evidence>
<dbReference type="Proteomes" id="UP001179858">
    <property type="component" value="Chromosome"/>
</dbReference>
<organism evidence="1 3">
    <name type="scientific">Latilactobacillus sakei</name>
    <name type="common">Lactobacillus sakei</name>
    <dbReference type="NCBI Taxonomy" id="1599"/>
    <lineage>
        <taxon>Bacteria</taxon>
        <taxon>Bacillati</taxon>
        <taxon>Bacillota</taxon>
        <taxon>Bacilli</taxon>
        <taxon>Lactobacillales</taxon>
        <taxon>Lactobacillaceae</taxon>
        <taxon>Latilactobacillus</taxon>
    </lineage>
</organism>